<keyword evidence="2" id="KW-1185">Reference proteome</keyword>
<protein>
    <submittedName>
        <fullName evidence="1">Uncharacterized protein</fullName>
    </submittedName>
</protein>
<dbReference type="Proteomes" id="UP000707731">
    <property type="component" value="Unassembled WGS sequence"/>
</dbReference>
<accession>A0ABS0DCB4</accession>
<dbReference type="RefSeq" id="WP_195002956.1">
    <property type="nucleotide sequence ID" value="NZ_JADLQN010000002.1"/>
</dbReference>
<sequence length="138" mass="15193">MDDFGRVMEDLHSWLSAEFGREGVFLLDKETKILAAIPRISGSPFTLTRTEDGILVGLGLGVTLMIPRDDPFSMADIQAPLRSIITSGILLSVPIEPFGEPVIRYTIDYEYGALSSKVPGREYVEFPTRAWQSDGSAV</sequence>
<gene>
    <name evidence="1" type="ORF">IU449_16510</name>
</gene>
<dbReference type="EMBL" id="JADLQN010000002">
    <property type="protein sequence ID" value="MBF6356123.1"/>
    <property type="molecule type" value="Genomic_DNA"/>
</dbReference>
<evidence type="ECO:0000313" key="1">
    <source>
        <dbReference type="EMBL" id="MBF6356123.1"/>
    </source>
</evidence>
<proteinExistence type="predicted"/>
<reference evidence="1 2" key="1">
    <citation type="submission" date="2020-10" db="EMBL/GenBank/DDBJ databases">
        <title>Identification of Nocardia species via Next-generation sequencing and recognition of intraspecies genetic diversity.</title>
        <authorList>
            <person name="Li P."/>
            <person name="Li P."/>
            <person name="Lu B."/>
        </authorList>
    </citation>
    <scope>NUCLEOTIDE SEQUENCE [LARGE SCALE GENOMIC DNA]</scope>
    <source>
        <strain evidence="1 2">BJ06-0143</strain>
    </source>
</reference>
<comment type="caution">
    <text evidence="1">The sequence shown here is derived from an EMBL/GenBank/DDBJ whole genome shotgun (WGS) entry which is preliminary data.</text>
</comment>
<evidence type="ECO:0000313" key="2">
    <source>
        <dbReference type="Proteomes" id="UP000707731"/>
    </source>
</evidence>
<name>A0ABS0DCB4_9NOCA</name>
<organism evidence="1 2">
    <name type="scientific">Nocardia higoensis</name>
    <dbReference type="NCBI Taxonomy" id="228599"/>
    <lineage>
        <taxon>Bacteria</taxon>
        <taxon>Bacillati</taxon>
        <taxon>Actinomycetota</taxon>
        <taxon>Actinomycetes</taxon>
        <taxon>Mycobacteriales</taxon>
        <taxon>Nocardiaceae</taxon>
        <taxon>Nocardia</taxon>
    </lineage>
</organism>